<dbReference type="AlphaFoldDB" id="A0A3S0D3U2"/>
<organism evidence="1 2">
    <name type="scientific">Arenibacter aquaticus</name>
    <dbReference type="NCBI Taxonomy" id="2489054"/>
    <lineage>
        <taxon>Bacteria</taxon>
        <taxon>Pseudomonadati</taxon>
        <taxon>Bacteroidota</taxon>
        <taxon>Flavobacteriia</taxon>
        <taxon>Flavobacteriales</taxon>
        <taxon>Flavobacteriaceae</taxon>
        <taxon>Arenibacter</taxon>
    </lineage>
</organism>
<comment type="caution">
    <text evidence="1">The sequence shown here is derived from an EMBL/GenBank/DDBJ whole genome shotgun (WGS) entry which is preliminary data.</text>
</comment>
<reference evidence="1 2" key="1">
    <citation type="submission" date="2018-11" db="EMBL/GenBank/DDBJ databases">
        <title>Arenibacter aquaticus sp.nov., a marine bacterium isolated from surface seawater in the South China Sea.</title>
        <authorList>
            <person name="Guo J."/>
            <person name="Sun J."/>
        </authorList>
    </citation>
    <scope>NUCLEOTIDE SEQUENCE [LARGE SCALE GENOMIC DNA]</scope>
    <source>
        <strain evidence="1 2">GUO666</strain>
    </source>
</reference>
<gene>
    <name evidence="1" type="ORF">EHW67_19830</name>
</gene>
<evidence type="ECO:0000313" key="1">
    <source>
        <dbReference type="EMBL" id="RTE52428.1"/>
    </source>
</evidence>
<accession>A0A3S0D3U2</accession>
<dbReference type="Proteomes" id="UP000267585">
    <property type="component" value="Unassembled WGS sequence"/>
</dbReference>
<name>A0A3S0D3U2_9FLAO</name>
<proteinExistence type="predicted"/>
<keyword evidence="2" id="KW-1185">Reference proteome</keyword>
<dbReference type="RefSeq" id="WP_126164114.1">
    <property type="nucleotide sequence ID" value="NZ_RQPJ01000021.1"/>
</dbReference>
<dbReference type="EMBL" id="RQPJ01000021">
    <property type="protein sequence ID" value="RTE52428.1"/>
    <property type="molecule type" value="Genomic_DNA"/>
</dbReference>
<evidence type="ECO:0000313" key="2">
    <source>
        <dbReference type="Proteomes" id="UP000267585"/>
    </source>
</evidence>
<dbReference type="OrthoDB" id="1421798at2"/>
<sequence>MKSMKFYPAVWQTIAFALEDYQLDTESKSIKDLVLRNSFALDMNVSEMNLNIVKISVFDDRGIEHFINDFPGQASIPIKGTHTGLFLKSKGVLSLKTGVYDTFRFYLGHSGNSIVYSDRMKEPADGIRYLDFEIVNKLNITSDESAEAILRFDFAPFESSRFFSKIKELFKVSSIFTGRLANSLSQ</sequence>
<protein>
    <submittedName>
        <fullName evidence="1">Uncharacterized protein</fullName>
    </submittedName>
</protein>